<protein>
    <submittedName>
        <fullName evidence="1">Uncharacterized protein</fullName>
    </submittedName>
</protein>
<dbReference type="EMBL" id="JAAQYP010000131">
    <property type="protein sequence ID" value="NNA99638.1"/>
    <property type="molecule type" value="Genomic_DNA"/>
</dbReference>
<dbReference type="RefSeq" id="WP_169899572.1">
    <property type="nucleotide sequence ID" value="NZ_JAAQYP010000131.1"/>
</dbReference>
<dbReference type="AlphaFoldDB" id="A0A7Y1MWP5"/>
<dbReference type="Proteomes" id="UP000542111">
    <property type="component" value="Unassembled WGS sequence"/>
</dbReference>
<comment type="caution">
    <text evidence="1">The sequence shown here is derived from an EMBL/GenBank/DDBJ whole genome shotgun (WGS) entry which is preliminary data.</text>
</comment>
<accession>A0A7Y1MWP5</accession>
<evidence type="ECO:0000313" key="1">
    <source>
        <dbReference type="EMBL" id="NNA99638.1"/>
    </source>
</evidence>
<reference evidence="1 2" key="1">
    <citation type="journal article" date="2020" name="Front. Microbiol.">
        <title>Genetic Organization of the aprX-lipA2 Operon Affects the Proteolytic Potential of Pseudomonas Species in Milk.</title>
        <authorList>
            <person name="Maier C."/>
            <person name="Huptas C."/>
            <person name="von Neubeck M."/>
            <person name="Scherer S."/>
            <person name="Wenning M."/>
            <person name="Lucking G."/>
        </authorList>
    </citation>
    <scope>NUCLEOTIDE SEQUENCE [LARGE SCALE GENOMIC DNA]</scope>
    <source>
        <strain evidence="1 2">G4779</strain>
    </source>
</reference>
<name>A0A7Y1MWP5_9PSED</name>
<sequence length="250" mass="28474">MADVYNYRYSAIAKKFLTLVLNPSLDALDAQVTEWKKSDDPVAGFSISDLSELIFKTRMAFCLSIQSLWEQQIRTYLADCQQELGINPFPVSNRRGANSVQTVYWGDELNTVFARLRGIALPSFASFESLDLLMLVGNVCRHGDGNSSARLWGVCPDLWPIYHDSDNTFLHSTLADQAPPVQSMQIPRGMLEDFVDNICLFWEDTNYTYEESIEQKYPSLEARLIVRRAERLKNIRYGGLITLITTKSDH</sequence>
<organism evidence="1 2">
    <name type="scientific">Pseudomonas gessardii</name>
    <dbReference type="NCBI Taxonomy" id="78544"/>
    <lineage>
        <taxon>Bacteria</taxon>
        <taxon>Pseudomonadati</taxon>
        <taxon>Pseudomonadota</taxon>
        <taxon>Gammaproteobacteria</taxon>
        <taxon>Pseudomonadales</taxon>
        <taxon>Pseudomonadaceae</taxon>
        <taxon>Pseudomonas</taxon>
    </lineage>
</organism>
<gene>
    <name evidence="1" type="ORF">HBO33_31395</name>
</gene>
<proteinExistence type="predicted"/>
<evidence type="ECO:0000313" key="2">
    <source>
        <dbReference type="Proteomes" id="UP000542111"/>
    </source>
</evidence>